<dbReference type="EMBL" id="JANAVB010044216">
    <property type="protein sequence ID" value="KAJ6791942.1"/>
    <property type="molecule type" value="Genomic_DNA"/>
</dbReference>
<proteinExistence type="inferred from homology"/>
<protein>
    <submittedName>
        <fullName evidence="10">Lysine-specific demethylase JMJ25-like isoform X1</fullName>
    </submittedName>
</protein>
<dbReference type="Proteomes" id="UP001140949">
    <property type="component" value="Unassembled WGS sequence"/>
</dbReference>
<evidence type="ECO:0000256" key="2">
    <source>
        <dbReference type="ARBA" id="ARBA00006801"/>
    </source>
</evidence>
<dbReference type="SMART" id="SM00558">
    <property type="entry name" value="JmjC"/>
    <property type="match status" value="1"/>
</dbReference>
<evidence type="ECO:0000256" key="5">
    <source>
        <dbReference type="PROSITE-ProRule" id="PRU00047"/>
    </source>
</evidence>
<evidence type="ECO:0000259" key="8">
    <source>
        <dbReference type="PROSITE" id="PS50158"/>
    </source>
</evidence>
<feature type="domain" description="JmjC" evidence="9">
    <location>
        <begin position="535"/>
        <end position="874"/>
    </location>
</feature>
<evidence type="ECO:0000259" key="9">
    <source>
        <dbReference type="PROSITE" id="PS51184"/>
    </source>
</evidence>
<keyword evidence="11" id="KW-1185">Reference proteome</keyword>
<evidence type="ECO:0000313" key="11">
    <source>
        <dbReference type="Proteomes" id="UP001140949"/>
    </source>
</evidence>
<feature type="region of interest" description="Disordered" evidence="7">
    <location>
        <begin position="1183"/>
        <end position="1216"/>
    </location>
</feature>
<feature type="region of interest" description="Disordered" evidence="7">
    <location>
        <begin position="1"/>
        <end position="86"/>
    </location>
</feature>
<dbReference type="GO" id="GO:0000785">
    <property type="term" value="C:chromatin"/>
    <property type="evidence" value="ECO:0007669"/>
    <property type="project" value="TreeGrafter"/>
</dbReference>
<reference evidence="10" key="2">
    <citation type="submission" date="2023-04" db="EMBL/GenBank/DDBJ databases">
        <authorList>
            <person name="Bruccoleri R.E."/>
            <person name="Oakeley E.J."/>
            <person name="Faust A.-M."/>
            <person name="Dessus-Babus S."/>
            <person name="Altorfer M."/>
            <person name="Burckhardt D."/>
            <person name="Oertli M."/>
            <person name="Naumann U."/>
            <person name="Petersen F."/>
            <person name="Wong J."/>
        </authorList>
    </citation>
    <scope>NUCLEOTIDE SEQUENCE</scope>
    <source>
        <strain evidence="10">GSM-AAB239-AS_SAM_17_03QT</strain>
        <tissue evidence="10">Leaf</tissue>
    </source>
</reference>
<feature type="compositionally biased region" description="Polar residues" evidence="7">
    <location>
        <begin position="972"/>
        <end position="984"/>
    </location>
</feature>
<dbReference type="Gene3D" id="4.10.60.10">
    <property type="entry name" value="Zinc finger, CCHC-type"/>
    <property type="match status" value="1"/>
</dbReference>
<comment type="similarity">
    <text evidence="2">Belongs to the JARID1 histone demethylase family.</text>
</comment>
<dbReference type="FunFam" id="2.60.120.650:FF:000033">
    <property type="entry name" value="Transcription factor jumonji (JmjC) domain-containing protein"/>
    <property type="match status" value="1"/>
</dbReference>
<comment type="caution">
    <text evidence="10">The sequence shown here is derived from an EMBL/GenBank/DDBJ whole genome shotgun (WGS) entry which is preliminary data.</text>
</comment>
<dbReference type="PANTHER" id="PTHR12549:SF11">
    <property type="entry name" value="LYSINE-SPECIFIC DEMETHYLASE JMJ25"/>
    <property type="match status" value="1"/>
</dbReference>
<feature type="region of interest" description="Disordered" evidence="7">
    <location>
        <begin position="664"/>
        <end position="750"/>
    </location>
</feature>
<sequence>MEEENRNSSSGGGGFKKKKKTDTWQIKKHSHKKLKEEYEGEEEEEKEVMPTPKRRDIDRRREPEPSPSTSDRRKFVDDVESDRGGFKKKPLLKGENALMCHQCQRNDKGRVVHCSNCKGKRYCVPCMTRWYPLLTESDFAKKCPFCCHNCNCKSCLRITDIPKPEKKIQADDRLRYCRYVIHFLLPLLKKLWYDQSKEKKLEAHIQGLKLSELKLPQLDCGKDERMYCDRCKTSIVDFHRSCPSCSFDLCLNCCKDIRDGCEPSDSRTIVVQYRNRGQDYMHNGDAAEFEDDDDDYNVFREELQPMKTWKAESNGSIPCPPEELGGCGGSLLELKCLFPESWLRKLLDKADIIDKDFDSNNLLDYSACPCNSSLVAQGDSEEKMLRKAACRENSDDNLLYCPAKRDIQQGQLEHFQKHWIRGEPVIVRDVLEFTTGLSWEPMVMWRALRETSVSRTRAATENLEVEAINCMDLCRAEINIHQFFDGYTKGREDTNKWPMLLKLKDWPPSTNFGKRLPRHNAEFIAALPFQEYTGPQDGVFNLAAWLPKGVLRPDMGPKSYIAYGLAEELGRGDSVTKLHCDMSDAVNVLMHTAEVNLSDGRLAKIRKLKEKHRAQDIRELYSDRQTELEVEDNSSICPANSVSIHANEIGGGEELINEVKHANGRYDPKVPEEVEKPPSLVKSKTENDVDVESHVSLNGEIQASRLSPGDNGKSDMQDTKDHMKSVKDEECTGDVENKAEEHKSKMGNGKKIELERTEGGALWDIFRRQDVPKLQEYLKKHSREFRHFYCSPVEQVVHPIHDQVFYLTVEHKRKLKEEFGIEPWTFEQKLGEAVFIPAGCPHQVRNLKSCIKVAVDFVSPENAQECIRLTEEFRQLPQGHKAKEDKVELKKMALHALVQAVDNKLPYNLEQKEMAPTRPAASTDSVERITTLLELQRQDNEERNQIQQARMEAQQKQLDALTQLVTALAANRDTTAATKPTGTSEIEPVEGEEPQPAQRHTFFRPKDFLDAKPPEFEGRTSPDKVMDWIDKMESLFAFVGVPSSKKVVCAVLLLRLRAKDWWKTKKPALLATARNGKISWASFKKAFLDQYLPPVMSKKMEDDFITLKQGDMSVEDYESEFAKLANFVAVMLPTEQTRINRFVGGLNDDIQLSVLNRECGSYSQAFEAALKVEQFCLKKTSNKTQYSRNQPAKRDHNGEKKTDGERKTGGEQNNKPVCTFCGRHGHTKEVCRSANRECFNCGQKGHRAINCQNKRVRPLNNRDDTEERGQLPGPPPLRDNPHNQQLRNANTATARVYNLSTLLDPECNNSGGGRIDIHRT</sequence>
<feature type="domain" description="CCHC-type" evidence="8">
    <location>
        <begin position="1238"/>
        <end position="1253"/>
    </location>
</feature>
<dbReference type="InterPro" id="IPR036875">
    <property type="entry name" value="Znf_CCHC_sf"/>
</dbReference>
<feature type="region of interest" description="Disordered" evidence="7">
    <location>
        <begin position="972"/>
        <end position="1000"/>
    </location>
</feature>
<keyword evidence="5" id="KW-0863">Zinc-finger</keyword>
<dbReference type="PANTHER" id="PTHR12549">
    <property type="entry name" value="JMJC DOMAIN-CONTAINING HISTONE DEMETHYLATION PROTEIN"/>
    <property type="match status" value="1"/>
</dbReference>
<dbReference type="GO" id="GO:0031490">
    <property type="term" value="F:chromatin DNA binding"/>
    <property type="evidence" value="ECO:0007669"/>
    <property type="project" value="TreeGrafter"/>
</dbReference>
<feature type="compositionally biased region" description="Basic and acidic residues" evidence="7">
    <location>
        <begin position="683"/>
        <end position="693"/>
    </location>
</feature>
<keyword evidence="5" id="KW-0862">Zinc</keyword>
<dbReference type="GO" id="GO:0000118">
    <property type="term" value="C:histone deacetylase complex"/>
    <property type="evidence" value="ECO:0007669"/>
    <property type="project" value="TreeGrafter"/>
</dbReference>
<dbReference type="InterPro" id="IPR003347">
    <property type="entry name" value="JmjC_dom"/>
</dbReference>
<feature type="compositionally biased region" description="Basic and acidic residues" evidence="7">
    <location>
        <begin position="1192"/>
        <end position="1209"/>
    </location>
</feature>
<dbReference type="InterPro" id="IPR001878">
    <property type="entry name" value="Znf_CCHC"/>
</dbReference>
<evidence type="ECO:0000256" key="1">
    <source>
        <dbReference type="ARBA" id="ARBA00004123"/>
    </source>
</evidence>
<keyword evidence="6" id="KW-0175">Coiled coil</keyword>
<dbReference type="PROSITE" id="PS50158">
    <property type="entry name" value="ZF_CCHC"/>
    <property type="match status" value="1"/>
</dbReference>
<dbReference type="Pfam" id="PF02373">
    <property type="entry name" value="JmjC"/>
    <property type="match status" value="1"/>
</dbReference>
<evidence type="ECO:0000256" key="3">
    <source>
        <dbReference type="ARBA" id="ARBA00022723"/>
    </source>
</evidence>
<dbReference type="InterPro" id="IPR005162">
    <property type="entry name" value="Retrotrans_gag_dom"/>
</dbReference>
<dbReference type="SUPFAM" id="SSF57756">
    <property type="entry name" value="Retrovirus zinc finger-like domains"/>
    <property type="match status" value="1"/>
</dbReference>
<dbReference type="PROSITE" id="PS51184">
    <property type="entry name" value="JMJC"/>
    <property type="match status" value="1"/>
</dbReference>
<dbReference type="Gene3D" id="2.60.120.650">
    <property type="entry name" value="Cupin"/>
    <property type="match status" value="2"/>
</dbReference>
<organism evidence="10 11">
    <name type="scientific">Iris pallida</name>
    <name type="common">Sweet iris</name>
    <dbReference type="NCBI Taxonomy" id="29817"/>
    <lineage>
        <taxon>Eukaryota</taxon>
        <taxon>Viridiplantae</taxon>
        <taxon>Streptophyta</taxon>
        <taxon>Embryophyta</taxon>
        <taxon>Tracheophyta</taxon>
        <taxon>Spermatophyta</taxon>
        <taxon>Magnoliopsida</taxon>
        <taxon>Liliopsida</taxon>
        <taxon>Asparagales</taxon>
        <taxon>Iridaceae</taxon>
        <taxon>Iridoideae</taxon>
        <taxon>Irideae</taxon>
        <taxon>Iris</taxon>
    </lineage>
</organism>
<feature type="compositionally biased region" description="Basic and acidic residues" evidence="7">
    <location>
        <begin position="1260"/>
        <end position="1269"/>
    </location>
</feature>
<name>A0AAX6DJE7_IRIPA</name>
<feature type="compositionally biased region" description="Basic and acidic residues" evidence="7">
    <location>
        <begin position="664"/>
        <end position="676"/>
    </location>
</feature>
<dbReference type="GO" id="GO:0006357">
    <property type="term" value="P:regulation of transcription by RNA polymerase II"/>
    <property type="evidence" value="ECO:0007669"/>
    <property type="project" value="TreeGrafter"/>
</dbReference>
<dbReference type="Pfam" id="PF03732">
    <property type="entry name" value="Retrotrans_gag"/>
    <property type="match status" value="1"/>
</dbReference>
<accession>A0AAX6DJE7</accession>
<dbReference type="SMART" id="SM00343">
    <property type="entry name" value="ZnF_C2HC"/>
    <property type="match status" value="2"/>
</dbReference>
<dbReference type="GO" id="GO:0003712">
    <property type="term" value="F:transcription coregulator activity"/>
    <property type="evidence" value="ECO:0007669"/>
    <property type="project" value="TreeGrafter"/>
</dbReference>
<evidence type="ECO:0000313" key="10">
    <source>
        <dbReference type="EMBL" id="KAJ6791942.1"/>
    </source>
</evidence>
<feature type="compositionally biased region" description="Polar residues" evidence="7">
    <location>
        <begin position="695"/>
        <end position="705"/>
    </location>
</feature>
<gene>
    <name evidence="10" type="ORF">M6B38_242335</name>
</gene>
<keyword evidence="4" id="KW-0539">Nucleus</keyword>
<keyword evidence="3" id="KW-0479">Metal-binding</keyword>
<dbReference type="GO" id="GO:0008270">
    <property type="term" value="F:zinc ion binding"/>
    <property type="evidence" value="ECO:0007669"/>
    <property type="project" value="UniProtKB-KW"/>
</dbReference>
<feature type="compositionally biased region" description="Basic residues" evidence="7">
    <location>
        <begin position="15"/>
        <end position="33"/>
    </location>
</feature>
<reference evidence="10" key="1">
    <citation type="journal article" date="2023" name="GigaByte">
        <title>Genome assembly of the bearded iris, Iris pallida Lam.</title>
        <authorList>
            <person name="Bruccoleri R.E."/>
            <person name="Oakeley E.J."/>
            <person name="Faust A.M.E."/>
            <person name="Altorfer M."/>
            <person name="Dessus-Babus S."/>
            <person name="Burckhardt D."/>
            <person name="Oertli M."/>
            <person name="Naumann U."/>
            <person name="Petersen F."/>
            <person name="Wong J."/>
        </authorList>
    </citation>
    <scope>NUCLEOTIDE SEQUENCE</scope>
    <source>
        <strain evidence="10">GSM-AAB239-AS_SAM_17_03QT</strain>
    </source>
</reference>
<evidence type="ECO:0000256" key="6">
    <source>
        <dbReference type="SAM" id="Coils"/>
    </source>
</evidence>
<comment type="subcellular location">
    <subcellularLocation>
        <location evidence="1">Nucleus</location>
    </subcellularLocation>
</comment>
<dbReference type="SUPFAM" id="SSF51197">
    <property type="entry name" value="Clavaminate synthase-like"/>
    <property type="match status" value="1"/>
</dbReference>
<evidence type="ECO:0000256" key="4">
    <source>
        <dbReference type="ARBA" id="ARBA00023242"/>
    </source>
</evidence>
<evidence type="ECO:0000256" key="7">
    <source>
        <dbReference type="SAM" id="MobiDB-lite"/>
    </source>
</evidence>
<dbReference type="GO" id="GO:0032454">
    <property type="term" value="F:histone H3K9 demethylase activity"/>
    <property type="evidence" value="ECO:0007669"/>
    <property type="project" value="InterPro"/>
</dbReference>
<feature type="compositionally biased region" description="Basic and acidic residues" evidence="7">
    <location>
        <begin position="712"/>
        <end position="750"/>
    </location>
</feature>
<dbReference type="InterPro" id="IPR045109">
    <property type="entry name" value="LSDs-like"/>
</dbReference>
<feature type="compositionally biased region" description="Basic and acidic residues" evidence="7">
    <location>
        <begin position="53"/>
        <end position="85"/>
    </location>
</feature>
<feature type="coiled-coil region" evidence="6">
    <location>
        <begin position="932"/>
        <end position="971"/>
    </location>
</feature>
<feature type="region of interest" description="Disordered" evidence="7">
    <location>
        <begin position="1252"/>
        <end position="1284"/>
    </location>
</feature>